<accession>A0A9J6F8J9</accession>
<evidence type="ECO:0000256" key="1">
    <source>
        <dbReference type="SAM" id="MobiDB-lite"/>
    </source>
</evidence>
<feature type="compositionally biased region" description="Polar residues" evidence="1">
    <location>
        <begin position="154"/>
        <end position="163"/>
    </location>
</feature>
<protein>
    <submittedName>
        <fullName evidence="2">Uncharacterized protein</fullName>
    </submittedName>
</protein>
<dbReference type="AlphaFoldDB" id="A0A9J6F8J9"/>
<organism evidence="2 3">
    <name type="scientific">Rhipicephalus microplus</name>
    <name type="common">Cattle tick</name>
    <name type="synonym">Boophilus microplus</name>
    <dbReference type="NCBI Taxonomy" id="6941"/>
    <lineage>
        <taxon>Eukaryota</taxon>
        <taxon>Metazoa</taxon>
        <taxon>Ecdysozoa</taxon>
        <taxon>Arthropoda</taxon>
        <taxon>Chelicerata</taxon>
        <taxon>Arachnida</taxon>
        <taxon>Acari</taxon>
        <taxon>Parasitiformes</taxon>
        <taxon>Ixodida</taxon>
        <taxon>Ixodoidea</taxon>
        <taxon>Ixodidae</taxon>
        <taxon>Rhipicephalinae</taxon>
        <taxon>Rhipicephalus</taxon>
        <taxon>Boophilus</taxon>
    </lineage>
</organism>
<proteinExistence type="predicted"/>
<dbReference type="Proteomes" id="UP000821866">
    <property type="component" value="Chromosome 1"/>
</dbReference>
<evidence type="ECO:0000313" key="2">
    <source>
        <dbReference type="EMBL" id="KAH8042702.1"/>
    </source>
</evidence>
<feature type="compositionally biased region" description="Basic and acidic residues" evidence="1">
    <location>
        <begin position="191"/>
        <end position="206"/>
    </location>
</feature>
<reference evidence="2" key="1">
    <citation type="journal article" date="2020" name="Cell">
        <title>Large-Scale Comparative Analyses of Tick Genomes Elucidate Their Genetic Diversity and Vector Capacities.</title>
        <authorList>
            <consortium name="Tick Genome and Microbiome Consortium (TIGMIC)"/>
            <person name="Jia N."/>
            <person name="Wang J."/>
            <person name="Shi W."/>
            <person name="Du L."/>
            <person name="Sun Y."/>
            <person name="Zhan W."/>
            <person name="Jiang J.F."/>
            <person name="Wang Q."/>
            <person name="Zhang B."/>
            <person name="Ji P."/>
            <person name="Bell-Sakyi L."/>
            <person name="Cui X.M."/>
            <person name="Yuan T.T."/>
            <person name="Jiang B.G."/>
            <person name="Yang W.F."/>
            <person name="Lam T.T."/>
            <person name="Chang Q.C."/>
            <person name="Ding S.J."/>
            <person name="Wang X.J."/>
            <person name="Zhu J.G."/>
            <person name="Ruan X.D."/>
            <person name="Zhao L."/>
            <person name="Wei J.T."/>
            <person name="Ye R.Z."/>
            <person name="Que T.C."/>
            <person name="Du C.H."/>
            <person name="Zhou Y.H."/>
            <person name="Cheng J.X."/>
            <person name="Dai P.F."/>
            <person name="Guo W.B."/>
            <person name="Han X.H."/>
            <person name="Huang E.J."/>
            <person name="Li L.F."/>
            <person name="Wei W."/>
            <person name="Gao Y.C."/>
            <person name="Liu J.Z."/>
            <person name="Shao H.Z."/>
            <person name="Wang X."/>
            <person name="Wang C.C."/>
            <person name="Yang T.C."/>
            <person name="Huo Q.B."/>
            <person name="Li W."/>
            <person name="Chen H.Y."/>
            <person name="Chen S.E."/>
            <person name="Zhou L.G."/>
            <person name="Ni X.B."/>
            <person name="Tian J.H."/>
            <person name="Sheng Y."/>
            <person name="Liu T."/>
            <person name="Pan Y.S."/>
            <person name="Xia L.Y."/>
            <person name="Li J."/>
            <person name="Zhao F."/>
            <person name="Cao W.C."/>
        </authorList>
    </citation>
    <scope>NUCLEOTIDE SEQUENCE</scope>
    <source>
        <strain evidence="2">Rmic-2018</strain>
    </source>
</reference>
<evidence type="ECO:0000313" key="3">
    <source>
        <dbReference type="Proteomes" id="UP000821866"/>
    </source>
</evidence>
<reference evidence="2" key="2">
    <citation type="submission" date="2021-09" db="EMBL/GenBank/DDBJ databases">
        <authorList>
            <person name="Jia N."/>
            <person name="Wang J."/>
            <person name="Shi W."/>
            <person name="Du L."/>
            <person name="Sun Y."/>
            <person name="Zhan W."/>
            <person name="Jiang J."/>
            <person name="Wang Q."/>
            <person name="Zhang B."/>
            <person name="Ji P."/>
            <person name="Sakyi L.B."/>
            <person name="Cui X."/>
            <person name="Yuan T."/>
            <person name="Jiang B."/>
            <person name="Yang W."/>
            <person name="Lam T.T.-Y."/>
            <person name="Chang Q."/>
            <person name="Ding S."/>
            <person name="Wang X."/>
            <person name="Zhu J."/>
            <person name="Ruan X."/>
            <person name="Zhao L."/>
            <person name="Wei J."/>
            <person name="Que T."/>
            <person name="Du C."/>
            <person name="Cheng J."/>
            <person name="Dai P."/>
            <person name="Han X."/>
            <person name="Huang E."/>
            <person name="Gao Y."/>
            <person name="Liu J."/>
            <person name="Shao H."/>
            <person name="Ye R."/>
            <person name="Li L."/>
            <person name="Wei W."/>
            <person name="Wang X."/>
            <person name="Wang C."/>
            <person name="Huo Q."/>
            <person name="Li W."/>
            <person name="Guo W."/>
            <person name="Chen H."/>
            <person name="Chen S."/>
            <person name="Zhou L."/>
            <person name="Zhou L."/>
            <person name="Ni X."/>
            <person name="Tian J."/>
            <person name="Zhou Y."/>
            <person name="Sheng Y."/>
            <person name="Liu T."/>
            <person name="Pan Y."/>
            <person name="Xia L."/>
            <person name="Li J."/>
            <person name="Zhao F."/>
            <person name="Cao W."/>
        </authorList>
    </citation>
    <scope>NUCLEOTIDE SEQUENCE</scope>
    <source>
        <strain evidence="2">Rmic-2018</strain>
        <tissue evidence="2">Larvae</tissue>
    </source>
</reference>
<name>A0A9J6F8J9_RHIMP</name>
<comment type="caution">
    <text evidence="2">The sequence shown here is derived from an EMBL/GenBank/DDBJ whole genome shotgun (WGS) entry which is preliminary data.</text>
</comment>
<keyword evidence="3" id="KW-1185">Reference proteome</keyword>
<sequence>MCKIIRSECWRQVRFYRDCLRVSCGRFLTGHHRDRAYRQLYYQSELATESLWNRVRPLLPRRSRRSGPAGTFINMGDTPIPEKVQQTLRLGPRFSLEPSLRGAEKVAFARNVSAHVPEDERCRCTSECIAVLVRGSHVLRQGSSSPAATEGRLSESSDSSYSCVLSAVPEPRVSEPVGSSSHIPSLLLRKGAIETHRREGEEEDKRHGRARALDSGFSSSHRPRNTRTKDRPQRTDEDEAQCEPMAVRWDIAI</sequence>
<gene>
    <name evidence="2" type="ORF">HPB51_025534</name>
</gene>
<feature type="region of interest" description="Disordered" evidence="1">
    <location>
        <begin position="140"/>
        <end position="245"/>
    </location>
</feature>
<dbReference type="EMBL" id="JABSTU010000001">
    <property type="protein sequence ID" value="KAH8042702.1"/>
    <property type="molecule type" value="Genomic_DNA"/>
</dbReference>